<sequence length="70" mass="8027">KDEEKEKAQGDEEAEEDNLYCKLKASSENVYMSTMTSSTLKHNKDVNWRVCLYKRISAVFIILSVLLLAV</sequence>
<protein>
    <submittedName>
        <fullName evidence="1">Uncharacterized protein</fullName>
    </submittedName>
</protein>
<comment type="caution">
    <text evidence="1">The sequence shown here is derived from an EMBL/GenBank/DDBJ whole genome shotgun (WGS) entry which is preliminary data.</text>
</comment>
<gene>
    <name evidence="1" type="ORF">PDJAM_G00008900</name>
</gene>
<name>A0ACC5Y153_9TELE</name>
<dbReference type="EMBL" id="CM040975">
    <property type="protein sequence ID" value="MCJ8728876.1"/>
    <property type="molecule type" value="Genomic_DNA"/>
</dbReference>
<feature type="non-terminal residue" evidence="1">
    <location>
        <position position="70"/>
    </location>
</feature>
<keyword evidence="2" id="KW-1185">Reference proteome</keyword>
<feature type="non-terminal residue" evidence="1">
    <location>
        <position position="1"/>
    </location>
</feature>
<accession>A0ACC5Y153</accession>
<dbReference type="Proteomes" id="UP000830395">
    <property type="component" value="Chromosome 1"/>
</dbReference>
<organism evidence="1 2">
    <name type="scientific">Pangasius djambal</name>
    <dbReference type="NCBI Taxonomy" id="1691987"/>
    <lineage>
        <taxon>Eukaryota</taxon>
        <taxon>Metazoa</taxon>
        <taxon>Chordata</taxon>
        <taxon>Craniata</taxon>
        <taxon>Vertebrata</taxon>
        <taxon>Euteleostomi</taxon>
        <taxon>Actinopterygii</taxon>
        <taxon>Neopterygii</taxon>
        <taxon>Teleostei</taxon>
        <taxon>Ostariophysi</taxon>
        <taxon>Siluriformes</taxon>
        <taxon>Pangasiidae</taxon>
        <taxon>Pangasius</taxon>
    </lineage>
</organism>
<evidence type="ECO:0000313" key="2">
    <source>
        <dbReference type="Proteomes" id="UP000830395"/>
    </source>
</evidence>
<proteinExistence type="predicted"/>
<reference evidence="1" key="1">
    <citation type="submission" date="2020-02" db="EMBL/GenBank/DDBJ databases">
        <title>Genome sequencing of the panga catfish, Pangasius djambal.</title>
        <authorList>
            <person name="Wen M."/>
            <person name="Zahm M."/>
            <person name="Roques C."/>
            <person name="Cabau C."/>
            <person name="Klopp C."/>
            <person name="Donnadieu C."/>
            <person name="Jouanno E."/>
            <person name="Avarre J.-C."/>
            <person name="Campet M."/>
            <person name="Ha T."/>
            <person name="Dugue R."/>
            <person name="Lampietro C."/>
            <person name="Louis A."/>
            <person name="Herpin A."/>
            <person name="Echchiki A."/>
            <person name="Berthelot C."/>
            <person name="Parey E."/>
            <person name="Roest-Crollius H."/>
            <person name="Braasch I."/>
            <person name="Postlethwait J.H."/>
            <person name="Bobe J."/>
            <person name="Montfort J."/>
            <person name="Bouchez O."/>
            <person name="Begum T."/>
            <person name="Schartl M."/>
            <person name="Gustiano R."/>
            <person name="Guiguen Y."/>
        </authorList>
    </citation>
    <scope>NUCLEOTIDE SEQUENCE</scope>
    <source>
        <strain evidence="1">Pdj_M5554</strain>
    </source>
</reference>
<evidence type="ECO:0000313" key="1">
    <source>
        <dbReference type="EMBL" id="MCJ8728876.1"/>
    </source>
</evidence>